<dbReference type="Proteomes" id="UP000001299">
    <property type="component" value="Chromosome 1"/>
</dbReference>
<dbReference type="PANTHER" id="PTHR36845:SF1">
    <property type="entry name" value="HYDROLASE, PUTATIVE (AFU_ORTHOLOGUE AFUA_7G05090)-RELATED"/>
    <property type="match status" value="1"/>
</dbReference>
<dbReference type="PANTHER" id="PTHR36845">
    <property type="entry name" value="HYDROLASE, PUTATIVE (AFU_ORTHOLOGUE AFUA_7G05090)-RELATED"/>
    <property type="match status" value="1"/>
</dbReference>
<accession>E0RWX0</accession>
<evidence type="ECO:0000256" key="4">
    <source>
        <dbReference type="PIRSR" id="PIRSR610905-2"/>
    </source>
</evidence>
<dbReference type="InterPro" id="IPR052369">
    <property type="entry name" value="UG_Glycosaminoglycan_Hydrolase"/>
</dbReference>
<dbReference type="EMBL" id="CP001810">
    <property type="protein sequence ID" value="ADL34878.1"/>
    <property type="molecule type" value="Genomic_DNA"/>
</dbReference>
<feature type="binding site" evidence="4">
    <location>
        <position position="162"/>
    </location>
    <ligand>
        <name>substrate</name>
    </ligand>
</feature>
<proteinExistence type="inferred from homology"/>
<dbReference type="eggNOG" id="COG1331">
    <property type="taxonomic scope" value="Bacteria"/>
</dbReference>
<reference evidence="5 6" key="1">
    <citation type="journal article" date="2010" name="PLoS ONE">
        <title>The glycobiome of the rumen bacterium Butyrivibrio proteoclasticus B316(T) highlights adaptation to a polysaccharide-rich environment.</title>
        <authorList>
            <person name="Kelly W.J."/>
            <person name="Leahy S.C."/>
            <person name="Altermann E."/>
            <person name="Yeoman C.J."/>
            <person name="Dunne J.C."/>
            <person name="Kong Z."/>
            <person name="Pacheco D.M."/>
            <person name="Li D."/>
            <person name="Noel S.J."/>
            <person name="Moon C.D."/>
            <person name="Cookson A.L."/>
            <person name="Attwood G.T."/>
        </authorList>
    </citation>
    <scope>NUCLEOTIDE SEQUENCE [LARGE SCALE GENOMIC DNA]</scope>
    <source>
        <strain evidence="6">ATCC 51982 / DSM 14932 / B316</strain>
    </source>
</reference>
<dbReference type="SUPFAM" id="SSF48208">
    <property type="entry name" value="Six-hairpin glycosidases"/>
    <property type="match status" value="1"/>
</dbReference>
<dbReference type="GO" id="GO:0000272">
    <property type="term" value="P:polysaccharide catabolic process"/>
    <property type="evidence" value="ECO:0007669"/>
    <property type="project" value="TreeGrafter"/>
</dbReference>
<dbReference type="Pfam" id="PF07470">
    <property type="entry name" value="Glyco_hydro_88"/>
    <property type="match status" value="1"/>
</dbReference>
<feature type="binding site" evidence="4">
    <location>
        <position position="100"/>
    </location>
    <ligand>
        <name>substrate</name>
    </ligand>
</feature>
<feature type="binding site" evidence="4">
    <location>
        <position position="234"/>
    </location>
    <ligand>
        <name>substrate</name>
    </ligand>
</feature>
<dbReference type="InterPro" id="IPR010905">
    <property type="entry name" value="Glyco_hydro_88"/>
</dbReference>
<dbReference type="CAZy" id="GH88">
    <property type="family name" value="Glycoside Hydrolase Family 88"/>
</dbReference>
<dbReference type="Gene3D" id="1.50.10.10">
    <property type="match status" value="1"/>
</dbReference>
<dbReference type="GO" id="GO:0052757">
    <property type="term" value="F:chondroitin hydrolase activity"/>
    <property type="evidence" value="ECO:0007669"/>
    <property type="project" value="TreeGrafter"/>
</dbReference>
<protein>
    <submittedName>
        <fullName evidence="5">Unsaturated glucuronyl hydrolase Ugl88A</fullName>
        <ecNumber evidence="5">3.2.1.-</ecNumber>
    </submittedName>
</protein>
<dbReference type="KEGG" id="bpb:bpr_I2145"/>
<evidence type="ECO:0000313" key="6">
    <source>
        <dbReference type="Proteomes" id="UP000001299"/>
    </source>
</evidence>
<feature type="active site" description="Proton donor" evidence="3">
    <location>
        <position position="162"/>
    </location>
</feature>
<dbReference type="InterPro" id="IPR012341">
    <property type="entry name" value="6hp_glycosidase-like_sf"/>
</dbReference>
<comment type="similarity">
    <text evidence="2">Belongs to the glycosyl hydrolase 88 family.</text>
</comment>
<keyword evidence="6" id="KW-1185">Reference proteome</keyword>
<keyword evidence="1 5" id="KW-0378">Hydrolase</keyword>
<dbReference type="EC" id="3.2.1.-" evidence="5"/>
<feature type="binding site" evidence="4">
    <location>
        <position position="238"/>
    </location>
    <ligand>
        <name>substrate</name>
    </ligand>
</feature>
<dbReference type="STRING" id="515622.bpr_I2145"/>
<dbReference type="HOGENOM" id="CLU_027158_1_1_9"/>
<dbReference type="InterPro" id="IPR008928">
    <property type="entry name" value="6-hairpin_glycosidase_sf"/>
</dbReference>
<gene>
    <name evidence="5" type="primary">ugl88A</name>
    <name evidence="5" type="ordered locus">bpr_I2145</name>
</gene>
<keyword evidence="5" id="KW-0326">Glycosidase</keyword>
<organism evidence="5 6">
    <name type="scientific">Butyrivibrio proteoclasticus (strain ATCC 51982 / DSM 14932 / B316)</name>
    <name type="common">Clostridium proteoclasticum</name>
    <dbReference type="NCBI Taxonomy" id="515622"/>
    <lineage>
        <taxon>Bacteria</taxon>
        <taxon>Bacillati</taxon>
        <taxon>Bacillota</taxon>
        <taxon>Clostridia</taxon>
        <taxon>Lachnospirales</taxon>
        <taxon>Lachnospiraceae</taxon>
        <taxon>Butyrivibrio</taxon>
    </lineage>
</organism>
<evidence type="ECO:0000256" key="1">
    <source>
        <dbReference type="ARBA" id="ARBA00022801"/>
    </source>
</evidence>
<evidence type="ECO:0000256" key="3">
    <source>
        <dbReference type="PIRSR" id="PIRSR610905-1"/>
    </source>
</evidence>
<dbReference type="RefSeq" id="WP_013281532.1">
    <property type="nucleotide sequence ID" value="NC_014387.1"/>
</dbReference>
<evidence type="ECO:0000313" key="5">
    <source>
        <dbReference type="EMBL" id="ADL34878.1"/>
    </source>
</evidence>
<feature type="binding site" evidence="4">
    <location>
        <position position="366"/>
    </location>
    <ligand>
        <name>substrate</name>
    </ligand>
</feature>
<feature type="active site" description="Nucleophile" evidence="3">
    <location>
        <position position="100"/>
    </location>
</feature>
<dbReference type="AlphaFoldDB" id="E0RWX0"/>
<evidence type="ECO:0000256" key="2">
    <source>
        <dbReference type="ARBA" id="ARBA00038358"/>
    </source>
</evidence>
<sequence>MNIAETDKKWIKEALNKFASKMETVVERNQGKIPYTTDDEGRFDDRSGEKDICWWTNGFWGGELWQLYKLTGKEIFRQEAISTEDKMDAAFMNYNGMDHDAGFRWLPTSVVRYKLEKNDKSKNRALLAAANLAGRFNLNGKFIRAWNDWGDDRDTTGWAIIDCMMNLPLLYWASEELGDPRFKAIAVAHADTAMKSFIREDGSVRHIVGFDPASGEYLRDYGGQGYGEGSSWTRGQSWALYGFALSYKYTGDKKYLDTARRVADYVISELDSKFPEYLVPVDYRQPNEPYYEDSTAAAITAGGLIELAKCLGYAESTDDQNSSVNCSADRQNLSDKCQRNTESDDKYLTAAIKLLKTLHEKRCGYSLDKDNVLEKCTAAYHDEKHEFAIIYGDYYYLEALMKLEGLALTIF</sequence>
<name>E0RWX0_BUTPB</name>